<feature type="compositionally biased region" description="Polar residues" evidence="1">
    <location>
        <begin position="79"/>
        <end position="107"/>
    </location>
</feature>
<dbReference type="AlphaFoldDB" id="A0A8H5BTU0"/>
<gene>
    <name evidence="2" type="ORF">D9619_009167</name>
</gene>
<feature type="compositionally biased region" description="Low complexity" evidence="1">
    <location>
        <begin position="122"/>
        <end position="137"/>
    </location>
</feature>
<feature type="compositionally biased region" description="Polar residues" evidence="1">
    <location>
        <begin position="1"/>
        <end position="21"/>
    </location>
</feature>
<sequence>MNPTQVHPRPSQHQSDQFSTDQDPRNAHHASVKQQQHREALRLALGSILTPLKKRPPLSASSRSSSGSASPAYFGMHSASGTHTPSGTPPVTSSGTYSQAYGPNSSEYLHPHGHHPHPPSRLRPSSHSPASSGNLSPTSSLPSTGAPSSISTPHLGGAPDVIIALPDPSDIELLPPAGPTQHTAAAGKPTRPPIRPLQATKEGVAQTQLAASGPINERTLNTTAAAGTASAPVSGYVTPKSKFLQTLQILVSSVMEIGETHKENSIYLLEEEILLAIGTITKQIDFYAKITRLQCTWQPFAASVRRKVRKSSLSRPDGDFRRHITVAVDTTSLSQATSKGLNFT</sequence>
<accession>A0A8H5BTU0</accession>
<organism evidence="2 3">
    <name type="scientific">Psilocybe cf. subviscida</name>
    <dbReference type="NCBI Taxonomy" id="2480587"/>
    <lineage>
        <taxon>Eukaryota</taxon>
        <taxon>Fungi</taxon>
        <taxon>Dikarya</taxon>
        <taxon>Basidiomycota</taxon>
        <taxon>Agaricomycotina</taxon>
        <taxon>Agaricomycetes</taxon>
        <taxon>Agaricomycetidae</taxon>
        <taxon>Agaricales</taxon>
        <taxon>Agaricineae</taxon>
        <taxon>Strophariaceae</taxon>
        <taxon>Psilocybe</taxon>
    </lineage>
</organism>
<evidence type="ECO:0000256" key="1">
    <source>
        <dbReference type="SAM" id="MobiDB-lite"/>
    </source>
</evidence>
<feature type="compositionally biased region" description="Polar residues" evidence="1">
    <location>
        <begin position="138"/>
        <end position="152"/>
    </location>
</feature>
<reference evidence="2 3" key="1">
    <citation type="journal article" date="2020" name="ISME J.">
        <title>Uncovering the hidden diversity of litter-decomposition mechanisms in mushroom-forming fungi.</title>
        <authorList>
            <person name="Floudas D."/>
            <person name="Bentzer J."/>
            <person name="Ahren D."/>
            <person name="Johansson T."/>
            <person name="Persson P."/>
            <person name="Tunlid A."/>
        </authorList>
    </citation>
    <scope>NUCLEOTIDE SEQUENCE [LARGE SCALE GENOMIC DNA]</scope>
    <source>
        <strain evidence="2 3">CBS 101986</strain>
    </source>
</reference>
<comment type="caution">
    <text evidence="2">The sequence shown here is derived from an EMBL/GenBank/DDBJ whole genome shotgun (WGS) entry which is preliminary data.</text>
</comment>
<evidence type="ECO:0000313" key="3">
    <source>
        <dbReference type="Proteomes" id="UP000567179"/>
    </source>
</evidence>
<keyword evidence="3" id="KW-1185">Reference proteome</keyword>
<dbReference type="Proteomes" id="UP000567179">
    <property type="component" value="Unassembled WGS sequence"/>
</dbReference>
<feature type="compositionally biased region" description="Basic residues" evidence="1">
    <location>
        <begin position="111"/>
        <end position="120"/>
    </location>
</feature>
<proteinExistence type="predicted"/>
<feature type="compositionally biased region" description="Low complexity" evidence="1">
    <location>
        <begin position="57"/>
        <end position="72"/>
    </location>
</feature>
<evidence type="ECO:0000313" key="2">
    <source>
        <dbReference type="EMBL" id="KAF5329447.1"/>
    </source>
</evidence>
<name>A0A8H5BTU0_9AGAR</name>
<dbReference type="EMBL" id="JAACJJ010000002">
    <property type="protein sequence ID" value="KAF5329447.1"/>
    <property type="molecule type" value="Genomic_DNA"/>
</dbReference>
<protein>
    <submittedName>
        <fullName evidence="2">Uncharacterized protein</fullName>
    </submittedName>
</protein>
<dbReference type="OrthoDB" id="3268861at2759"/>
<feature type="region of interest" description="Disordered" evidence="1">
    <location>
        <begin position="1"/>
        <end position="192"/>
    </location>
</feature>